<name>A0A5D2IQC0_GOSTO</name>
<keyword evidence="2" id="KW-1185">Reference proteome</keyword>
<dbReference type="EMBL" id="CM017633">
    <property type="protein sequence ID" value="TYH44708.1"/>
    <property type="molecule type" value="Genomic_DNA"/>
</dbReference>
<protein>
    <submittedName>
        <fullName evidence="1">Uncharacterized protein</fullName>
    </submittedName>
</protein>
<evidence type="ECO:0000313" key="1">
    <source>
        <dbReference type="EMBL" id="TYH44708.1"/>
    </source>
</evidence>
<organism evidence="1 2">
    <name type="scientific">Gossypium tomentosum</name>
    <name type="common">Hawaiian cotton</name>
    <name type="synonym">Gossypium sandvicense</name>
    <dbReference type="NCBI Taxonomy" id="34277"/>
    <lineage>
        <taxon>Eukaryota</taxon>
        <taxon>Viridiplantae</taxon>
        <taxon>Streptophyta</taxon>
        <taxon>Embryophyta</taxon>
        <taxon>Tracheophyta</taxon>
        <taxon>Spermatophyta</taxon>
        <taxon>Magnoliopsida</taxon>
        <taxon>eudicotyledons</taxon>
        <taxon>Gunneridae</taxon>
        <taxon>Pentapetalae</taxon>
        <taxon>rosids</taxon>
        <taxon>malvids</taxon>
        <taxon>Malvales</taxon>
        <taxon>Malvaceae</taxon>
        <taxon>Malvoideae</taxon>
        <taxon>Gossypium</taxon>
    </lineage>
</organism>
<dbReference type="AlphaFoldDB" id="A0A5D2IQC0"/>
<proteinExistence type="predicted"/>
<evidence type="ECO:0000313" key="2">
    <source>
        <dbReference type="Proteomes" id="UP000322667"/>
    </source>
</evidence>
<sequence length="99" mass="11071">MLALVLCCSAISISTVIVMWFCTNSFPRPPQSPESPPAPPSPMNISLPNEALLHQHVSHPITSPFDMLKFEAFKTHYNLFSFADVITNLRSVHTLYSKL</sequence>
<dbReference type="Proteomes" id="UP000322667">
    <property type="component" value="Chromosome D11"/>
</dbReference>
<accession>A0A5D2IQC0</accession>
<reference evidence="1 2" key="1">
    <citation type="submission" date="2019-07" db="EMBL/GenBank/DDBJ databases">
        <title>WGS assembly of Gossypium tomentosum.</title>
        <authorList>
            <person name="Chen Z.J."/>
            <person name="Sreedasyam A."/>
            <person name="Ando A."/>
            <person name="Song Q."/>
            <person name="De L."/>
            <person name="Hulse-Kemp A."/>
            <person name="Ding M."/>
            <person name="Ye W."/>
            <person name="Kirkbride R."/>
            <person name="Jenkins J."/>
            <person name="Plott C."/>
            <person name="Lovell J."/>
            <person name="Lin Y.-M."/>
            <person name="Vaughn R."/>
            <person name="Liu B."/>
            <person name="Li W."/>
            <person name="Simpson S."/>
            <person name="Scheffler B."/>
            <person name="Saski C."/>
            <person name="Grover C."/>
            <person name="Hu G."/>
            <person name="Conover J."/>
            <person name="Carlson J."/>
            <person name="Shu S."/>
            <person name="Boston L."/>
            <person name="Williams M."/>
            <person name="Peterson D."/>
            <person name="Mcgee K."/>
            <person name="Jones D."/>
            <person name="Wendel J."/>
            <person name="Stelly D."/>
            <person name="Grimwood J."/>
            <person name="Schmutz J."/>
        </authorList>
    </citation>
    <scope>NUCLEOTIDE SEQUENCE [LARGE SCALE GENOMIC DNA]</scope>
    <source>
        <strain evidence="1">7179.01</strain>
    </source>
</reference>
<gene>
    <name evidence="1" type="ORF">ES332_D11G213400v1</name>
</gene>